<organism evidence="6 7">
    <name type="scientific">Halogeometricum limi</name>
    <dbReference type="NCBI Taxonomy" id="555875"/>
    <lineage>
        <taxon>Archaea</taxon>
        <taxon>Methanobacteriati</taxon>
        <taxon>Methanobacteriota</taxon>
        <taxon>Stenosarchaea group</taxon>
        <taxon>Halobacteria</taxon>
        <taxon>Halobacteriales</taxon>
        <taxon>Haloferacaceae</taxon>
        <taxon>Halogeometricum</taxon>
    </lineage>
</organism>
<accession>A0A1I6IK36</accession>
<proteinExistence type="inferred from homology"/>
<keyword evidence="7" id="KW-1185">Reference proteome</keyword>
<dbReference type="RefSeq" id="WP_175501599.1">
    <property type="nucleotide sequence ID" value="NZ_FOYS01000006.1"/>
</dbReference>
<dbReference type="PANTHER" id="PTHR40079:SF4">
    <property type="entry name" value="GH26 DOMAIN-CONTAINING PROTEIN-RELATED"/>
    <property type="match status" value="1"/>
</dbReference>
<feature type="domain" description="GH26" evidence="5">
    <location>
        <begin position="19"/>
        <end position="327"/>
    </location>
</feature>
<dbReference type="EMBL" id="FOYS01000006">
    <property type="protein sequence ID" value="SFR67034.1"/>
    <property type="molecule type" value="Genomic_DNA"/>
</dbReference>
<sequence length="340" mass="38882">MTSQTASRTETSRPTDTATETAEPTPTPPKMPDVGIYLGADDSLPAWEEWFGRTADYYSFALFHDSWEDYRLKNWPLELPLEQLLDCRKIVFSFEMFPSSETDMEAVAAGEHDDKYRLLASEMVDNGLASACVRTGWEFNGRWAVDGAVGRPELYIEAWKRVVESMRSVDGSDFSFVWAPNIWKKHMVPTDAYPGDEWVDQVGLTVYDKGDGYPFPEDCDDQCVSDRRESAWDGVLEGREANYGLNFWADFAREHEKPLVFPEYGVTADGWQNSGGGDNTYFLEQFADWMLANNDVVEWHNLWGFVAGPHYIGPEELYRSEKYPYLAESSETFRQLFGEP</sequence>
<dbReference type="PROSITE" id="PS51764">
    <property type="entry name" value="GH26"/>
    <property type="match status" value="1"/>
</dbReference>
<evidence type="ECO:0000259" key="5">
    <source>
        <dbReference type="PROSITE" id="PS51764"/>
    </source>
</evidence>
<dbReference type="GO" id="GO:0006080">
    <property type="term" value="P:substituted mannan metabolic process"/>
    <property type="evidence" value="ECO:0007669"/>
    <property type="project" value="InterPro"/>
</dbReference>
<dbReference type="InterPro" id="IPR000805">
    <property type="entry name" value="Glyco_hydro_26"/>
</dbReference>
<evidence type="ECO:0000256" key="2">
    <source>
        <dbReference type="ARBA" id="ARBA00022801"/>
    </source>
</evidence>
<comment type="similarity">
    <text evidence="1">Belongs to the glycosyl hydrolase 26 family.</text>
</comment>
<evidence type="ECO:0000313" key="6">
    <source>
        <dbReference type="EMBL" id="SFR67034.1"/>
    </source>
</evidence>
<dbReference type="AlphaFoldDB" id="A0A1I6IK36"/>
<feature type="region of interest" description="Disordered" evidence="4">
    <location>
        <begin position="1"/>
        <end position="33"/>
    </location>
</feature>
<protein>
    <submittedName>
        <fullName evidence="6">Glycosyl hydrolase family 26</fullName>
    </submittedName>
</protein>
<dbReference type="Proteomes" id="UP000243250">
    <property type="component" value="Unassembled WGS sequence"/>
</dbReference>
<dbReference type="InterPro" id="IPR017853">
    <property type="entry name" value="GH"/>
</dbReference>
<name>A0A1I6IK36_9EURY</name>
<dbReference type="Pfam" id="PF02156">
    <property type="entry name" value="Glyco_hydro_26"/>
    <property type="match status" value="1"/>
</dbReference>
<dbReference type="InterPro" id="IPR022790">
    <property type="entry name" value="GH26_dom"/>
</dbReference>
<dbReference type="GO" id="GO:0016985">
    <property type="term" value="F:mannan endo-1,4-beta-mannosidase activity"/>
    <property type="evidence" value="ECO:0007669"/>
    <property type="project" value="InterPro"/>
</dbReference>
<evidence type="ECO:0000256" key="1">
    <source>
        <dbReference type="ARBA" id="ARBA00007754"/>
    </source>
</evidence>
<dbReference type="OrthoDB" id="210716at2157"/>
<keyword evidence="3" id="KW-0326">Glycosidase</keyword>
<reference evidence="7" key="1">
    <citation type="submission" date="2016-10" db="EMBL/GenBank/DDBJ databases">
        <authorList>
            <person name="Varghese N."/>
            <person name="Submissions S."/>
        </authorList>
    </citation>
    <scope>NUCLEOTIDE SEQUENCE [LARGE SCALE GENOMIC DNA]</scope>
    <source>
        <strain evidence="7">CGMCC 1.8711</strain>
    </source>
</reference>
<feature type="compositionally biased region" description="Low complexity" evidence="4">
    <location>
        <begin position="14"/>
        <end position="24"/>
    </location>
</feature>
<keyword evidence="2 6" id="KW-0378">Hydrolase</keyword>
<dbReference type="SUPFAM" id="SSF51445">
    <property type="entry name" value="(Trans)glycosidases"/>
    <property type="match status" value="1"/>
</dbReference>
<gene>
    <name evidence="6" type="ORF">SAMN04488124_3314</name>
</gene>
<evidence type="ECO:0000256" key="3">
    <source>
        <dbReference type="ARBA" id="ARBA00023295"/>
    </source>
</evidence>
<evidence type="ECO:0000313" key="7">
    <source>
        <dbReference type="Proteomes" id="UP000243250"/>
    </source>
</evidence>
<dbReference type="Gene3D" id="3.20.20.80">
    <property type="entry name" value="Glycosidases"/>
    <property type="match status" value="1"/>
</dbReference>
<dbReference type="PANTHER" id="PTHR40079">
    <property type="entry name" value="MANNAN ENDO-1,4-BETA-MANNOSIDASE E-RELATED"/>
    <property type="match status" value="1"/>
</dbReference>
<evidence type="ECO:0000256" key="4">
    <source>
        <dbReference type="SAM" id="MobiDB-lite"/>
    </source>
</evidence>